<dbReference type="AlphaFoldDB" id="A0AAX1SH80"/>
<feature type="domain" description="Mandelate racemase/muconate lactonizing enzyme C-terminal" evidence="4">
    <location>
        <begin position="148"/>
        <end position="246"/>
    </location>
</feature>
<dbReference type="InterPro" id="IPR036849">
    <property type="entry name" value="Enolase-like_C_sf"/>
</dbReference>
<reference evidence="6" key="2">
    <citation type="submission" date="2020-02" db="EMBL/GenBank/DDBJ databases">
        <authorList>
            <person name="Littmann E."/>
            <person name="Sorbara M."/>
        </authorList>
    </citation>
    <scope>NUCLEOTIDE SEQUENCE</scope>
    <source>
        <strain evidence="6">MSK.1.17</strain>
    </source>
</reference>
<evidence type="ECO:0000313" key="7">
    <source>
        <dbReference type="Proteomes" id="UP000669239"/>
    </source>
</evidence>
<dbReference type="CDD" id="cd03316">
    <property type="entry name" value="MR_like"/>
    <property type="match status" value="1"/>
</dbReference>
<reference evidence="5" key="3">
    <citation type="submission" date="2022-01" db="EMBL/GenBank/DDBJ databases">
        <title>Collection of gut derived symbiotic bacterial strains cultured from healthy donors.</title>
        <authorList>
            <person name="Lin H."/>
            <person name="Kohout C."/>
            <person name="Waligurski E."/>
            <person name="Pamer E.G."/>
        </authorList>
    </citation>
    <scope>NUCLEOTIDE SEQUENCE</scope>
    <source>
        <strain evidence="5">DFI.6.55</strain>
    </source>
</reference>
<protein>
    <submittedName>
        <fullName evidence="5">Mandelate racemase/muconate lactonizing enzyme family protein</fullName>
    </submittedName>
</protein>
<evidence type="ECO:0000256" key="2">
    <source>
        <dbReference type="ARBA" id="ARBA00022723"/>
    </source>
</evidence>
<dbReference type="InterPro" id="IPR029065">
    <property type="entry name" value="Enolase_C-like"/>
</dbReference>
<evidence type="ECO:0000256" key="3">
    <source>
        <dbReference type="ARBA" id="ARBA00022842"/>
    </source>
</evidence>
<comment type="caution">
    <text evidence="5">The sequence shown here is derived from an EMBL/GenBank/DDBJ whole genome shotgun (WGS) entry which is preliminary data.</text>
</comment>
<dbReference type="EMBL" id="JAAITT010000014">
    <property type="protein sequence ID" value="NSJ49303.1"/>
    <property type="molecule type" value="Genomic_DNA"/>
</dbReference>
<evidence type="ECO:0000313" key="5">
    <source>
        <dbReference type="EMBL" id="MCG4746180.1"/>
    </source>
</evidence>
<dbReference type="Gene3D" id="3.20.20.120">
    <property type="entry name" value="Enolase-like C-terminal domain"/>
    <property type="match status" value="1"/>
</dbReference>
<evidence type="ECO:0000256" key="1">
    <source>
        <dbReference type="ARBA" id="ARBA00001946"/>
    </source>
</evidence>
<dbReference type="GO" id="GO:0000287">
    <property type="term" value="F:magnesium ion binding"/>
    <property type="evidence" value="ECO:0007669"/>
    <property type="project" value="TreeGrafter"/>
</dbReference>
<evidence type="ECO:0000313" key="6">
    <source>
        <dbReference type="EMBL" id="NSJ49303.1"/>
    </source>
</evidence>
<dbReference type="SUPFAM" id="SSF51604">
    <property type="entry name" value="Enolase C-terminal domain-like"/>
    <property type="match status" value="1"/>
</dbReference>
<dbReference type="RefSeq" id="WP_117560326.1">
    <property type="nucleotide sequence ID" value="NZ_JAAITT010000014.1"/>
</dbReference>
<dbReference type="GO" id="GO:0016836">
    <property type="term" value="F:hydro-lyase activity"/>
    <property type="evidence" value="ECO:0007669"/>
    <property type="project" value="TreeGrafter"/>
</dbReference>
<evidence type="ECO:0000259" key="4">
    <source>
        <dbReference type="SMART" id="SM00922"/>
    </source>
</evidence>
<dbReference type="InterPro" id="IPR013342">
    <property type="entry name" value="Mandelate_racemase_C"/>
</dbReference>
<dbReference type="Gene3D" id="3.30.390.10">
    <property type="entry name" value="Enolase-like, N-terminal domain"/>
    <property type="match status" value="1"/>
</dbReference>
<comment type="cofactor">
    <cofactor evidence="1">
        <name>Mg(2+)</name>
        <dbReference type="ChEBI" id="CHEBI:18420"/>
    </cofactor>
</comment>
<name>A0AAX1SH80_9FIRM</name>
<dbReference type="SMART" id="SM00922">
    <property type="entry name" value="MR_MLE"/>
    <property type="match status" value="1"/>
</dbReference>
<dbReference type="SUPFAM" id="SSF54826">
    <property type="entry name" value="Enolase N-terminal domain-like"/>
    <property type="match status" value="1"/>
</dbReference>
<dbReference type="Pfam" id="PF02746">
    <property type="entry name" value="MR_MLE_N"/>
    <property type="match status" value="1"/>
</dbReference>
<dbReference type="PANTHER" id="PTHR13794:SF58">
    <property type="entry name" value="MITOCHONDRIAL ENOLASE SUPERFAMILY MEMBER 1"/>
    <property type="match status" value="1"/>
</dbReference>
<dbReference type="InterPro" id="IPR029017">
    <property type="entry name" value="Enolase-like_N"/>
</dbReference>
<dbReference type="PANTHER" id="PTHR13794">
    <property type="entry name" value="ENOLASE SUPERFAMILY, MANDELATE RACEMASE"/>
    <property type="match status" value="1"/>
</dbReference>
<sequence>MNTKIKKARFYRAVSRITKPIADSTHTISKIAFYVTEVETADGVRGQGYLLSFHYSPNAIEGALMDCCNFILDKEYNVYQTVLAKKEWDMEAEYFGNTGLNTCAVAAFNVAMWDAWGHCNGQPVHKLLGCNQDRIPVYGSGGWISYTDEELLEEVLDYKSRGFTAVKIKVGHPDGIERDLHRLGICREKLGSGVKIMMDANQGMDVVDALKLSEQAKEIGLQWFEEPVPHTDFAGYGLLRQKCGIALAMGEREYDCEALKNLIARNALDLWQPDLIRLGGVEEWRNSAALASAYQLPVLPHYYKDYDVPLLCTIKRPYGAESFDWIDGIIDNTMRIEDGYAYPREGAGWGFRFKEEALEEVR</sequence>
<reference evidence="6 7" key="1">
    <citation type="journal article" date="2020" name="Cell Host Microbe">
        <title>Functional and Genomic Variation between Human-Derived Isolates of Lachnospiraceae Reveals Inter- and Intra-Species Diversity.</title>
        <authorList>
            <person name="Sorbara M.T."/>
            <person name="Littmann E.R."/>
            <person name="Fontana E."/>
            <person name="Moody T.U."/>
            <person name="Kohout C.E."/>
            <person name="Gjonbalaj M."/>
            <person name="Eaton V."/>
            <person name="Seok R."/>
            <person name="Leiner I.M."/>
            <person name="Pamer E.G."/>
        </authorList>
    </citation>
    <scope>NUCLEOTIDE SEQUENCE [LARGE SCALE GENOMIC DNA]</scope>
    <source>
        <strain evidence="6 7">MSK.1.17</strain>
    </source>
</reference>
<keyword evidence="7" id="KW-1185">Reference proteome</keyword>
<dbReference type="GO" id="GO:0016052">
    <property type="term" value="P:carbohydrate catabolic process"/>
    <property type="evidence" value="ECO:0007669"/>
    <property type="project" value="TreeGrafter"/>
</dbReference>
<dbReference type="Proteomes" id="UP001299608">
    <property type="component" value="Unassembled WGS sequence"/>
</dbReference>
<organism evidence="5 8">
    <name type="scientific">Enterocloster aldenensis</name>
    <dbReference type="NCBI Taxonomy" id="358742"/>
    <lineage>
        <taxon>Bacteria</taxon>
        <taxon>Bacillati</taxon>
        <taxon>Bacillota</taxon>
        <taxon>Clostridia</taxon>
        <taxon>Lachnospirales</taxon>
        <taxon>Lachnospiraceae</taxon>
        <taxon>Enterocloster</taxon>
    </lineage>
</organism>
<keyword evidence="2" id="KW-0479">Metal-binding</keyword>
<accession>A0AAX1SH80</accession>
<keyword evidence="3" id="KW-0460">Magnesium</keyword>
<dbReference type="InterPro" id="IPR013341">
    <property type="entry name" value="Mandelate_racemase_N_dom"/>
</dbReference>
<dbReference type="EMBL" id="JAKNGE010000013">
    <property type="protein sequence ID" value="MCG4746180.1"/>
    <property type="molecule type" value="Genomic_DNA"/>
</dbReference>
<dbReference type="Proteomes" id="UP000669239">
    <property type="component" value="Unassembled WGS sequence"/>
</dbReference>
<dbReference type="InterPro" id="IPR046945">
    <property type="entry name" value="RHMD-like"/>
</dbReference>
<gene>
    <name evidence="6" type="ORF">G5B36_11380</name>
    <name evidence="5" type="ORF">L0N08_12205</name>
</gene>
<dbReference type="SFLD" id="SFLDG00179">
    <property type="entry name" value="mandelate_racemase"/>
    <property type="match status" value="1"/>
</dbReference>
<dbReference type="Pfam" id="PF13378">
    <property type="entry name" value="MR_MLE_C"/>
    <property type="match status" value="1"/>
</dbReference>
<evidence type="ECO:0000313" key="8">
    <source>
        <dbReference type="Proteomes" id="UP001299608"/>
    </source>
</evidence>
<proteinExistence type="predicted"/>
<dbReference type="SFLD" id="SFLDS00001">
    <property type="entry name" value="Enolase"/>
    <property type="match status" value="1"/>
</dbReference>